<dbReference type="EMBL" id="VUNE01000001">
    <property type="protein sequence ID" value="MST62080.1"/>
    <property type="molecule type" value="Genomic_DNA"/>
</dbReference>
<keyword evidence="9" id="KW-1185">Reference proteome</keyword>
<keyword evidence="3" id="KW-0479">Metal-binding</keyword>
<evidence type="ECO:0000256" key="4">
    <source>
        <dbReference type="ARBA" id="ARBA00022801"/>
    </source>
</evidence>
<name>A0A6N7WZG2_9FIRM</name>
<protein>
    <submittedName>
        <fullName evidence="8">CoA pyrophosphatase</fullName>
    </submittedName>
</protein>
<dbReference type="GO" id="GO:0046872">
    <property type="term" value="F:metal ion binding"/>
    <property type="evidence" value="ECO:0007669"/>
    <property type="project" value="UniProtKB-KW"/>
</dbReference>
<evidence type="ECO:0000256" key="3">
    <source>
        <dbReference type="ARBA" id="ARBA00022723"/>
    </source>
</evidence>
<accession>A0A6N7WZG2</accession>
<comment type="caution">
    <text evidence="8">The sequence shown here is derived from an EMBL/GenBank/DDBJ whole genome shotgun (WGS) entry which is preliminary data.</text>
</comment>
<dbReference type="GO" id="GO:0010945">
    <property type="term" value="F:coenzyme A diphosphatase activity"/>
    <property type="evidence" value="ECO:0007669"/>
    <property type="project" value="InterPro"/>
</dbReference>
<dbReference type="AlphaFoldDB" id="A0A6N7WZG2"/>
<evidence type="ECO:0000256" key="6">
    <source>
        <dbReference type="ARBA" id="ARBA00023211"/>
    </source>
</evidence>
<dbReference type="CDD" id="cd03426">
    <property type="entry name" value="NUDIX_CoAse_Nudt7"/>
    <property type="match status" value="1"/>
</dbReference>
<evidence type="ECO:0000256" key="1">
    <source>
        <dbReference type="ARBA" id="ARBA00001936"/>
    </source>
</evidence>
<sequence length="180" mass="20709">MLSSVVIPVINIDGVDNILLEVRGNKLKHQPGEISFPGGKMEAHERPIDTAVREFCEELMCGEDSIDIISRLNQYIAPNKGIIYTFLGRVKDIDLGISNDEVERLLPVPISFFKTEQPTVIMNKVSFEPADDFPFEEMRIPKDYFDFKVDNEVIFYKYENEIIWGITAYIIRDFVSKINL</sequence>
<dbReference type="InterPro" id="IPR015797">
    <property type="entry name" value="NUDIX_hydrolase-like_dom_sf"/>
</dbReference>
<keyword evidence="6" id="KW-0464">Manganese</keyword>
<dbReference type="PROSITE" id="PS51462">
    <property type="entry name" value="NUDIX"/>
    <property type="match status" value="1"/>
</dbReference>
<evidence type="ECO:0000256" key="2">
    <source>
        <dbReference type="ARBA" id="ARBA00001946"/>
    </source>
</evidence>
<dbReference type="SUPFAM" id="SSF55811">
    <property type="entry name" value="Nudix"/>
    <property type="match status" value="1"/>
</dbReference>
<dbReference type="PANTHER" id="PTHR12992:SF11">
    <property type="entry name" value="MITOCHONDRIAL COENZYME A DIPHOSPHATASE NUDT8"/>
    <property type="match status" value="1"/>
</dbReference>
<evidence type="ECO:0000256" key="5">
    <source>
        <dbReference type="ARBA" id="ARBA00022842"/>
    </source>
</evidence>
<dbReference type="PANTHER" id="PTHR12992">
    <property type="entry name" value="NUDIX HYDROLASE"/>
    <property type="match status" value="1"/>
</dbReference>
<dbReference type="Pfam" id="PF00293">
    <property type="entry name" value="NUDIX"/>
    <property type="match status" value="1"/>
</dbReference>
<evidence type="ECO:0000313" key="8">
    <source>
        <dbReference type="EMBL" id="MST62080.1"/>
    </source>
</evidence>
<keyword evidence="5" id="KW-0460">Magnesium</keyword>
<dbReference type="Gene3D" id="3.90.79.10">
    <property type="entry name" value="Nucleoside Triphosphate Pyrophosphohydrolase"/>
    <property type="match status" value="1"/>
</dbReference>
<evidence type="ECO:0000313" key="9">
    <source>
        <dbReference type="Proteomes" id="UP000440713"/>
    </source>
</evidence>
<dbReference type="Proteomes" id="UP000440713">
    <property type="component" value="Unassembled WGS sequence"/>
</dbReference>
<comment type="cofactor">
    <cofactor evidence="1">
        <name>Mn(2+)</name>
        <dbReference type="ChEBI" id="CHEBI:29035"/>
    </cofactor>
</comment>
<evidence type="ECO:0000259" key="7">
    <source>
        <dbReference type="PROSITE" id="PS51462"/>
    </source>
</evidence>
<proteinExistence type="predicted"/>
<gene>
    <name evidence="8" type="ORF">FYJ71_03705</name>
</gene>
<dbReference type="InterPro" id="IPR045121">
    <property type="entry name" value="CoAse"/>
</dbReference>
<keyword evidence="4" id="KW-0378">Hydrolase</keyword>
<comment type="cofactor">
    <cofactor evidence="2">
        <name>Mg(2+)</name>
        <dbReference type="ChEBI" id="CHEBI:18420"/>
    </cofactor>
</comment>
<feature type="domain" description="Nudix hydrolase" evidence="7">
    <location>
        <begin position="1"/>
        <end position="137"/>
    </location>
</feature>
<reference evidence="8 9" key="1">
    <citation type="submission" date="2019-08" db="EMBL/GenBank/DDBJ databases">
        <title>In-depth cultivation of the pig gut microbiome towards novel bacterial diversity and tailored functional studies.</title>
        <authorList>
            <person name="Wylensek D."/>
            <person name="Hitch T.C.A."/>
            <person name="Clavel T."/>
        </authorList>
    </citation>
    <scope>NUCLEOTIDE SEQUENCE [LARGE SCALE GENOMIC DNA]</scope>
    <source>
        <strain evidence="8 9">WCA-SAB-591-4A-A</strain>
    </source>
</reference>
<dbReference type="InterPro" id="IPR000086">
    <property type="entry name" value="NUDIX_hydrolase_dom"/>
</dbReference>
<organism evidence="8 9">
    <name type="scientific">Peptostreptococcus porci</name>
    <dbReference type="NCBI Taxonomy" id="2652282"/>
    <lineage>
        <taxon>Bacteria</taxon>
        <taxon>Bacillati</taxon>
        <taxon>Bacillota</taxon>
        <taxon>Clostridia</taxon>
        <taxon>Peptostreptococcales</taxon>
        <taxon>Peptostreptococcaceae</taxon>
        <taxon>Peptostreptococcus</taxon>
    </lineage>
</organism>